<keyword evidence="1" id="KW-1133">Transmembrane helix</keyword>
<accession>A0ABS5QKH2</accession>
<evidence type="ECO:0000313" key="2">
    <source>
        <dbReference type="EMBL" id="MBS8121742.1"/>
    </source>
</evidence>
<reference evidence="2 3" key="1">
    <citation type="journal article" date="2021" name="Nat. Commun.">
        <title>Reductive evolution and unique predatory mode in the CPR bacterium Vampirococcus lugosii.</title>
        <authorList>
            <person name="Moreira D."/>
            <person name="Zivanovic Y."/>
            <person name="Lopez-Archilla A.I."/>
            <person name="Iniesto M."/>
            <person name="Lopez-Garcia P."/>
        </authorList>
    </citation>
    <scope>NUCLEOTIDE SEQUENCE [LARGE SCALE GENOMIC DNA]</scope>
    <source>
        <strain evidence="2">Chiprana</strain>
    </source>
</reference>
<organism evidence="2 3">
    <name type="scientific">Candidatus Vampirococcus lugosii</name>
    <dbReference type="NCBI Taxonomy" id="2789015"/>
    <lineage>
        <taxon>Bacteria</taxon>
        <taxon>Candidatus Absconditibacteriota</taxon>
        <taxon>Vampirococcus</taxon>
    </lineage>
</organism>
<dbReference type="Proteomes" id="UP000680365">
    <property type="component" value="Unassembled WGS sequence"/>
</dbReference>
<feature type="transmembrane region" description="Helical" evidence="1">
    <location>
        <begin position="204"/>
        <end position="224"/>
    </location>
</feature>
<evidence type="ECO:0008006" key="4">
    <source>
        <dbReference type="Google" id="ProtNLM"/>
    </source>
</evidence>
<name>A0ABS5QKH2_9BACT</name>
<keyword evidence="1" id="KW-0812">Transmembrane</keyword>
<feature type="transmembrane region" description="Helical" evidence="1">
    <location>
        <begin position="149"/>
        <end position="169"/>
    </location>
</feature>
<dbReference type="RefSeq" id="WP_213348572.1">
    <property type="nucleotide sequence ID" value="NZ_JAEDAM010000013.1"/>
</dbReference>
<feature type="transmembrane region" description="Helical" evidence="1">
    <location>
        <begin position="123"/>
        <end position="143"/>
    </location>
</feature>
<feature type="transmembrane region" description="Helical" evidence="1">
    <location>
        <begin position="304"/>
        <end position="324"/>
    </location>
</feature>
<feature type="transmembrane region" description="Helical" evidence="1">
    <location>
        <begin position="393"/>
        <end position="412"/>
    </location>
</feature>
<feature type="transmembrane region" description="Helical" evidence="1">
    <location>
        <begin position="93"/>
        <end position="111"/>
    </location>
</feature>
<keyword evidence="1" id="KW-0472">Membrane</keyword>
<gene>
    <name evidence="2" type="ORF">VAMP_22n200</name>
</gene>
<feature type="transmembrane region" description="Helical" evidence="1">
    <location>
        <begin position="360"/>
        <end position="377"/>
    </location>
</feature>
<keyword evidence="3" id="KW-1185">Reference proteome</keyword>
<dbReference type="EMBL" id="JAEDAM010000013">
    <property type="protein sequence ID" value="MBS8121742.1"/>
    <property type="molecule type" value="Genomic_DNA"/>
</dbReference>
<evidence type="ECO:0000256" key="1">
    <source>
        <dbReference type="SAM" id="Phobius"/>
    </source>
</evidence>
<feature type="transmembrane region" description="Helical" evidence="1">
    <location>
        <begin position="418"/>
        <end position="440"/>
    </location>
</feature>
<sequence>MLLLLIIYNIIFAYFFYLIDAWYFSFVPLGMLLFLFLTANNFLSTSSSGGGSQVSIKKIIFNNLFYISWVLIIFGIYGISYNIEFFDISNIDISLGLIFLNIFFLSISYLFNYNDGKNIFHFGYYFSFVIFFYNFFTISFEWIDLLNLFLIFLSFTFILYTFLVFVIGAISNSSLKEIKELNFIFFLFFVIIFIYIKLYNSPYISVLISQVFLMIFFLFIYIINNLAKKSVFIKENELLPLEKILSGKRLLEEKKYNYNVYEDINSFFSGIPWYLKFLLAILNIILIFSQILLFILNIGSGELFYYEIIYWIGNIIFFINFLLLKKIDYYYYLQRILSFFVINFGIYLTIINLFGENSFYISLFGVSWSILSSLLLFSSKSFVYKRLFFKEDYYFWIFANFITIFLNIYYIYDLQVEISLKISIILLYIGLWFFITYYNVRYIEKTYIET</sequence>
<protein>
    <recommendedName>
        <fullName evidence="4">Polysaccharide biosynthesis protein C-terminal domain-containing protein</fullName>
    </recommendedName>
</protein>
<feature type="transmembrane region" description="Helical" evidence="1">
    <location>
        <begin position="181"/>
        <end position="198"/>
    </location>
</feature>
<comment type="caution">
    <text evidence="2">The sequence shown here is derived from an EMBL/GenBank/DDBJ whole genome shotgun (WGS) entry which is preliminary data.</text>
</comment>
<feature type="transmembrane region" description="Helical" evidence="1">
    <location>
        <begin position="277"/>
        <end position="298"/>
    </location>
</feature>
<feature type="transmembrane region" description="Helical" evidence="1">
    <location>
        <begin position="6"/>
        <end position="39"/>
    </location>
</feature>
<proteinExistence type="predicted"/>
<feature type="transmembrane region" description="Helical" evidence="1">
    <location>
        <begin position="336"/>
        <end position="354"/>
    </location>
</feature>
<evidence type="ECO:0000313" key="3">
    <source>
        <dbReference type="Proteomes" id="UP000680365"/>
    </source>
</evidence>
<feature type="transmembrane region" description="Helical" evidence="1">
    <location>
        <begin position="60"/>
        <end position="81"/>
    </location>
</feature>